<organism evidence="1 2">
    <name type="scientific">Mya arenaria</name>
    <name type="common">Soft-shell clam</name>
    <dbReference type="NCBI Taxonomy" id="6604"/>
    <lineage>
        <taxon>Eukaryota</taxon>
        <taxon>Metazoa</taxon>
        <taxon>Spiralia</taxon>
        <taxon>Lophotrochozoa</taxon>
        <taxon>Mollusca</taxon>
        <taxon>Bivalvia</taxon>
        <taxon>Autobranchia</taxon>
        <taxon>Heteroconchia</taxon>
        <taxon>Euheterodonta</taxon>
        <taxon>Imparidentia</taxon>
        <taxon>Neoheterodontei</taxon>
        <taxon>Myida</taxon>
        <taxon>Myoidea</taxon>
        <taxon>Myidae</taxon>
        <taxon>Mya</taxon>
    </lineage>
</organism>
<gene>
    <name evidence="1" type="ORF">MAR_032517</name>
</gene>
<reference evidence="1" key="1">
    <citation type="submission" date="2022-11" db="EMBL/GenBank/DDBJ databases">
        <title>Centuries of genome instability and evolution in soft-shell clam transmissible cancer (bioRxiv).</title>
        <authorList>
            <person name="Hart S.F.M."/>
            <person name="Yonemitsu M.A."/>
            <person name="Giersch R.M."/>
            <person name="Beal B.F."/>
            <person name="Arriagada G."/>
            <person name="Davis B.W."/>
            <person name="Ostrander E.A."/>
            <person name="Goff S.P."/>
            <person name="Metzger M.J."/>
        </authorList>
    </citation>
    <scope>NUCLEOTIDE SEQUENCE</scope>
    <source>
        <strain evidence="1">MELC-2E11</strain>
        <tissue evidence="1">Siphon/mantle</tissue>
    </source>
</reference>
<accession>A0ABY7F6V8</accession>
<protein>
    <submittedName>
        <fullName evidence="1">AAC4-like protein</fullName>
    </submittedName>
</protein>
<dbReference type="EMBL" id="CP111021">
    <property type="protein sequence ID" value="WAR17923.1"/>
    <property type="molecule type" value="Genomic_DNA"/>
</dbReference>
<proteinExistence type="predicted"/>
<keyword evidence="2" id="KW-1185">Reference proteome</keyword>
<sequence>MGLDSLRLRHGGPVGSGSFRFLITRLARLPRESCGQCIVSPPSSLYRKKRTFSRNCRNIGRVNTVALVAQTYNHTLNKSDESAVPAASCNMYIGDDFSVRIRQWFRFLACIEDNKVGGVLHCDFTPHRKLTDMSLSGDATKMRDVPNAGGSSVGSEVLSLELLRRCFKAKLIKTEMEVEYFPEGGSITDYVCDVFGSKLGVSVTRARSYFRDVTFSLDDASRLLNKKLRGINQANRNSLENWHKQVLHVWSAGNDITNTLVQAFHHLEPEVVSNTVVLITTTTTACDFIYING</sequence>
<name>A0ABY7F6V8_MYAAR</name>
<evidence type="ECO:0000313" key="1">
    <source>
        <dbReference type="EMBL" id="WAR17923.1"/>
    </source>
</evidence>
<dbReference type="Proteomes" id="UP001164746">
    <property type="component" value="Chromosome 10"/>
</dbReference>
<evidence type="ECO:0000313" key="2">
    <source>
        <dbReference type="Proteomes" id="UP001164746"/>
    </source>
</evidence>